<keyword evidence="8" id="KW-0496">Mitochondrion</keyword>
<organism evidence="13 14">
    <name type="scientific">Syphacia muris</name>
    <dbReference type="NCBI Taxonomy" id="451379"/>
    <lineage>
        <taxon>Eukaryota</taxon>
        <taxon>Metazoa</taxon>
        <taxon>Ecdysozoa</taxon>
        <taxon>Nematoda</taxon>
        <taxon>Chromadorea</taxon>
        <taxon>Rhabditida</taxon>
        <taxon>Spirurina</taxon>
        <taxon>Oxyuridomorpha</taxon>
        <taxon>Oxyuroidea</taxon>
        <taxon>Oxyuridae</taxon>
        <taxon>Syphacia</taxon>
    </lineage>
</organism>
<proteinExistence type="inferred from homology"/>
<comment type="similarity">
    <text evidence="3">Belongs to the FAD-binding oxidoreductase/transferase type 4 family.</text>
</comment>
<dbReference type="PANTHER" id="PTHR11748">
    <property type="entry name" value="D-LACTATE DEHYDROGENASE"/>
    <property type="match status" value="1"/>
</dbReference>
<comment type="subcellular location">
    <subcellularLocation>
        <location evidence="2">Mitochondrion</location>
    </subcellularLocation>
</comment>
<dbReference type="GO" id="GO:1903457">
    <property type="term" value="P:lactate catabolic process"/>
    <property type="evidence" value="ECO:0007669"/>
    <property type="project" value="TreeGrafter"/>
</dbReference>
<dbReference type="AlphaFoldDB" id="A0A0N5AHZ0"/>
<dbReference type="InterPro" id="IPR036318">
    <property type="entry name" value="FAD-bd_PCMH-like_sf"/>
</dbReference>
<protein>
    <recommendedName>
        <fullName evidence="11">Probable D-lactate dehydrogenase, mitochondrial</fullName>
        <ecNumber evidence="9">1.1.2.4</ecNumber>
    </recommendedName>
</protein>
<accession>A0A0N5AHZ0</accession>
<comment type="function">
    <text evidence="10">Involved in D-lactate, but not L-lactate catabolic process.</text>
</comment>
<dbReference type="FunFam" id="1.10.45.10:FF:000001">
    <property type="entry name" value="D-lactate dehydrogenase mitochondrial"/>
    <property type="match status" value="1"/>
</dbReference>
<dbReference type="GO" id="GO:0008720">
    <property type="term" value="F:D-lactate dehydrogenase (NAD+) activity"/>
    <property type="evidence" value="ECO:0007669"/>
    <property type="project" value="TreeGrafter"/>
</dbReference>
<comment type="cofactor">
    <cofactor evidence="1">
        <name>FAD</name>
        <dbReference type="ChEBI" id="CHEBI:57692"/>
    </cofactor>
</comment>
<dbReference type="GO" id="GO:0004458">
    <property type="term" value="F:D-lactate dehydrogenase (cytochrome) activity"/>
    <property type="evidence" value="ECO:0007669"/>
    <property type="project" value="UniProtKB-EC"/>
</dbReference>
<dbReference type="Pfam" id="PF02913">
    <property type="entry name" value="FAD-oxidase_C"/>
    <property type="match status" value="1"/>
</dbReference>
<keyword evidence="5" id="KW-0274">FAD</keyword>
<evidence type="ECO:0000256" key="2">
    <source>
        <dbReference type="ARBA" id="ARBA00004173"/>
    </source>
</evidence>
<dbReference type="GO" id="GO:0071949">
    <property type="term" value="F:FAD binding"/>
    <property type="evidence" value="ECO:0007669"/>
    <property type="project" value="InterPro"/>
</dbReference>
<dbReference type="SUPFAM" id="SSF55103">
    <property type="entry name" value="FAD-linked oxidases, C-terminal domain"/>
    <property type="match status" value="1"/>
</dbReference>
<dbReference type="GO" id="GO:0005739">
    <property type="term" value="C:mitochondrion"/>
    <property type="evidence" value="ECO:0007669"/>
    <property type="project" value="UniProtKB-SubCell"/>
</dbReference>
<evidence type="ECO:0000256" key="6">
    <source>
        <dbReference type="ARBA" id="ARBA00022946"/>
    </source>
</evidence>
<dbReference type="Gene3D" id="3.30.465.10">
    <property type="match status" value="1"/>
</dbReference>
<dbReference type="InterPro" id="IPR016171">
    <property type="entry name" value="Vanillyl_alc_oxidase_C-sub2"/>
</dbReference>
<evidence type="ECO:0000256" key="8">
    <source>
        <dbReference type="ARBA" id="ARBA00023128"/>
    </source>
</evidence>
<evidence type="ECO:0000256" key="3">
    <source>
        <dbReference type="ARBA" id="ARBA00008000"/>
    </source>
</evidence>
<dbReference type="EC" id="1.1.2.4" evidence="9"/>
<dbReference type="WBParaSite" id="SMUV_0000401101-mRNA-1">
    <property type="protein sequence ID" value="SMUV_0000401101-mRNA-1"/>
    <property type="gene ID" value="SMUV_0000401101"/>
</dbReference>
<dbReference type="InterPro" id="IPR016164">
    <property type="entry name" value="FAD-linked_Oxase-like_C"/>
</dbReference>
<evidence type="ECO:0000256" key="10">
    <source>
        <dbReference type="ARBA" id="ARBA00053432"/>
    </source>
</evidence>
<dbReference type="SUPFAM" id="SSF56176">
    <property type="entry name" value="FAD-binding/transporter-associated domain-like"/>
    <property type="match status" value="1"/>
</dbReference>
<sequence length="490" mass="53422">MLCLKNFVRRVSGFKSKEVEKLIPQLEQLLGSNNVKTSDASRQQHSHDEGHFLYLNIFRGELPDVVVLPKSVNEVSSIAKLCNDHRVSIIPFGTGTGLEGGVNAIHGGVSLDLMLMDKIVSVNAEDFTCTVQPGVTRKKLNSFLKNSGLWFAVELLVPCLDPGADASICGMAATCASGTNAVRYGTMLTNVLNLEVVLPNGEILNTRGKGRRPRKSAAGYNLTELFVGSEGTLGVITEATVRLHAYPSFISAAVCNFPTVYDAVNAVVAVLQCSVPVARIEFMDQLQVAASNKFSHLEIKELPSVFLEFHGCSEDDVKNQAELVGSICQDFKGGEFTWSHLPEERDKLWTARHNALYAVLATKRDSRCFCTDVCVPISHLADVITNTRKDIDESGVFGTIVGHVGDGNFHCMFPVDEQNKDEMKRVWGLSNRLVERALAVGGSCTGEHGVGLGKREYIKKEFGDEGITAMRAIKKAFDPNGIMNPGKIFL</sequence>
<dbReference type="InterPro" id="IPR016166">
    <property type="entry name" value="FAD-bd_PCMH"/>
</dbReference>
<dbReference type="Proteomes" id="UP000046393">
    <property type="component" value="Unplaced"/>
</dbReference>
<keyword evidence="7" id="KW-0560">Oxidoreductase</keyword>
<keyword evidence="4" id="KW-0285">Flavoprotein</keyword>
<evidence type="ECO:0000256" key="7">
    <source>
        <dbReference type="ARBA" id="ARBA00023002"/>
    </source>
</evidence>
<dbReference type="PANTHER" id="PTHR11748:SF111">
    <property type="entry name" value="D-LACTATE DEHYDROGENASE, MITOCHONDRIAL-RELATED"/>
    <property type="match status" value="1"/>
</dbReference>
<evidence type="ECO:0000256" key="1">
    <source>
        <dbReference type="ARBA" id="ARBA00001974"/>
    </source>
</evidence>
<feature type="domain" description="FAD-binding PCMH-type" evidence="12">
    <location>
        <begin position="59"/>
        <end position="246"/>
    </location>
</feature>
<dbReference type="FunFam" id="3.30.70.2740:FF:000001">
    <property type="entry name" value="D-lactate dehydrogenase mitochondrial"/>
    <property type="match status" value="1"/>
</dbReference>
<dbReference type="Gene3D" id="3.30.70.2740">
    <property type="match status" value="1"/>
</dbReference>
<dbReference type="STRING" id="451379.A0A0N5AHZ0"/>
<dbReference type="Pfam" id="PF01565">
    <property type="entry name" value="FAD_binding_4"/>
    <property type="match status" value="1"/>
</dbReference>
<dbReference type="Gene3D" id="1.10.45.10">
    <property type="entry name" value="Vanillyl-alcohol Oxidase, Chain A, domain 4"/>
    <property type="match status" value="1"/>
</dbReference>
<evidence type="ECO:0000259" key="12">
    <source>
        <dbReference type="PROSITE" id="PS51387"/>
    </source>
</evidence>
<evidence type="ECO:0000256" key="11">
    <source>
        <dbReference type="ARBA" id="ARBA00072812"/>
    </source>
</evidence>
<name>A0A0N5AHZ0_9BILA</name>
<reference evidence="14" key="1">
    <citation type="submission" date="2017-02" db="UniProtKB">
        <authorList>
            <consortium name="WormBaseParasite"/>
        </authorList>
    </citation>
    <scope>IDENTIFICATION</scope>
</reference>
<evidence type="ECO:0000256" key="5">
    <source>
        <dbReference type="ARBA" id="ARBA00022827"/>
    </source>
</evidence>
<evidence type="ECO:0000256" key="4">
    <source>
        <dbReference type="ARBA" id="ARBA00022630"/>
    </source>
</evidence>
<dbReference type="InterPro" id="IPR016169">
    <property type="entry name" value="FAD-bd_PCMH_sub2"/>
</dbReference>
<dbReference type="PROSITE" id="PS51387">
    <property type="entry name" value="FAD_PCMH"/>
    <property type="match status" value="1"/>
</dbReference>
<keyword evidence="6" id="KW-0809">Transit peptide</keyword>
<keyword evidence="13" id="KW-1185">Reference proteome</keyword>
<evidence type="ECO:0000313" key="14">
    <source>
        <dbReference type="WBParaSite" id="SMUV_0000401101-mRNA-1"/>
    </source>
</evidence>
<dbReference type="FunFam" id="3.30.465.10:FF:000030">
    <property type="entry name" value="probable D-lactate dehydrogenase, mitochondrial"/>
    <property type="match status" value="1"/>
</dbReference>
<evidence type="ECO:0000313" key="13">
    <source>
        <dbReference type="Proteomes" id="UP000046393"/>
    </source>
</evidence>
<dbReference type="InterPro" id="IPR006094">
    <property type="entry name" value="Oxid_FAD_bind_N"/>
</dbReference>
<evidence type="ECO:0000256" key="9">
    <source>
        <dbReference type="ARBA" id="ARBA00038897"/>
    </source>
</evidence>
<dbReference type="InterPro" id="IPR004113">
    <property type="entry name" value="FAD-bd_oxidored_4_C"/>
</dbReference>